<dbReference type="InterPro" id="IPR001119">
    <property type="entry name" value="SLH_dom"/>
</dbReference>
<dbReference type="PANTHER" id="PTHR30620">
    <property type="entry name" value="PERIPLASMIC BETA-GLUCOSIDASE-RELATED"/>
    <property type="match status" value="1"/>
</dbReference>
<keyword evidence="4 9" id="KW-0732">Signal</keyword>
<feature type="signal peptide" evidence="9">
    <location>
        <begin position="1"/>
        <end position="33"/>
    </location>
</feature>
<organism evidence="11 12">
    <name type="scientific">Flavonifractor hominis</name>
    <dbReference type="NCBI Taxonomy" id="3133178"/>
    <lineage>
        <taxon>Bacteria</taxon>
        <taxon>Bacillati</taxon>
        <taxon>Bacillota</taxon>
        <taxon>Clostridia</taxon>
        <taxon>Eubacteriales</taxon>
        <taxon>Oscillospiraceae</taxon>
        <taxon>Flavonifractor</taxon>
    </lineage>
</organism>
<dbReference type="EMBL" id="JBBMFT010000002">
    <property type="protein sequence ID" value="MEQ2455737.1"/>
    <property type="molecule type" value="Genomic_DNA"/>
</dbReference>
<feature type="domain" description="SLH" evidence="10">
    <location>
        <begin position="1811"/>
        <end position="1869"/>
    </location>
</feature>
<evidence type="ECO:0000256" key="3">
    <source>
        <dbReference type="ARBA" id="ARBA00012744"/>
    </source>
</evidence>
<dbReference type="Pfam" id="PF00395">
    <property type="entry name" value="SLH"/>
    <property type="match status" value="3"/>
</dbReference>
<evidence type="ECO:0000256" key="7">
    <source>
        <dbReference type="ARBA" id="ARBA00023295"/>
    </source>
</evidence>
<keyword evidence="6 11" id="KW-0378">Hydrolase</keyword>
<dbReference type="RefSeq" id="WP_349139338.1">
    <property type="nucleotide sequence ID" value="NZ_JBBMFT010000002.1"/>
</dbReference>
<evidence type="ECO:0000256" key="5">
    <source>
        <dbReference type="ARBA" id="ARBA00022737"/>
    </source>
</evidence>
<dbReference type="InterPro" id="IPR002772">
    <property type="entry name" value="Glyco_hydro_3_C"/>
</dbReference>
<evidence type="ECO:0000256" key="8">
    <source>
        <dbReference type="SAM" id="MobiDB-lite"/>
    </source>
</evidence>
<accession>A0ABV1EMB2</accession>
<dbReference type="EC" id="3.2.1.21" evidence="3"/>
<dbReference type="Proteomes" id="UP001440599">
    <property type="component" value="Unassembled WGS sequence"/>
</dbReference>
<comment type="similarity">
    <text evidence="2">Belongs to the glycosyl hydrolase 3 family.</text>
</comment>
<protein>
    <recommendedName>
        <fullName evidence="3">beta-glucosidase</fullName>
        <ecNumber evidence="3">3.2.1.21</ecNumber>
    </recommendedName>
</protein>
<dbReference type="InterPro" id="IPR036962">
    <property type="entry name" value="Glyco_hydro_3_N_sf"/>
</dbReference>
<evidence type="ECO:0000259" key="10">
    <source>
        <dbReference type="PROSITE" id="PS51272"/>
    </source>
</evidence>
<dbReference type="InterPro" id="IPR001764">
    <property type="entry name" value="Glyco_hydro_3_N"/>
</dbReference>
<reference evidence="11 12" key="1">
    <citation type="submission" date="2024-03" db="EMBL/GenBank/DDBJ databases">
        <title>Human intestinal bacterial collection.</title>
        <authorList>
            <person name="Pauvert C."/>
            <person name="Hitch T.C.A."/>
            <person name="Clavel T."/>
        </authorList>
    </citation>
    <scope>NUCLEOTIDE SEQUENCE [LARGE SCALE GENOMIC DNA]</scope>
    <source>
        <strain evidence="11 12">CLA-AP-H34</strain>
    </source>
</reference>
<evidence type="ECO:0000256" key="6">
    <source>
        <dbReference type="ARBA" id="ARBA00022801"/>
    </source>
</evidence>
<dbReference type="PANTHER" id="PTHR30620:SF16">
    <property type="entry name" value="LYSOSOMAL BETA GLUCOSIDASE"/>
    <property type="match status" value="1"/>
</dbReference>
<dbReference type="SUPFAM" id="SSF51445">
    <property type="entry name" value="(Trans)glycosidases"/>
    <property type="match status" value="2"/>
</dbReference>
<keyword evidence="12" id="KW-1185">Reference proteome</keyword>
<evidence type="ECO:0000313" key="11">
    <source>
        <dbReference type="EMBL" id="MEQ2455737.1"/>
    </source>
</evidence>
<evidence type="ECO:0000256" key="4">
    <source>
        <dbReference type="ARBA" id="ARBA00022729"/>
    </source>
</evidence>
<dbReference type="InterPro" id="IPR051915">
    <property type="entry name" value="Cellulose_Degrad_GH3"/>
</dbReference>
<dbReference type="InterPro" id="IPR017853">
    <property type="entry name" value="GH"/>
</dbReference>
<dbReference type="SUPFAM" id="SSF52279">
    <property type="entry name" value="Beta-D-glucan exohydrolase, C-terminal domain"/>
    <property type="match status" value="2"/>
</dbReference>
<keyword evidence="5" id="KW-0677">Repeat</keyword>
<feature type="chain" id="PRO_5046513993" description="beta-glucosidase" evidence="9">
    <location>
        <begin position="34"/>
        <end position="1869"/>
    </location>
</feature>
<evidence type="ECO:0000313" key="12">
    <source>
        <dbReference type="Proteomes" id="UP001440599"/>
    </source>
</evidence>
<feature type="domain" description="SLH" evidence="10">
    <location>
        <begin position="1685"/>
        <end position="1744"/>
    </location>
</feature>
<proteinExistence type="inferred from homology"/>
<feature type="region of interest" description="Disordered" evidence="8">
    <location>
        <begin position="1655"/>
        <end position="1682"/>
    </location>
</feature>
<dbReference type="Gene3D" id="3.40.50.1700">
    <property type="entry name" value="Glycoside hydrolase family 3 C-terminal domain"/>
    <property type="match status" value="2"/>
</dbReference>
<keyword evidence="7" id="KW-0326">Glycosidase</keyword>
<dbReference type="GO" id="GO:0016787">
    <property type="term" value="F:hydrolase activity"/>
    <property type="evidence" value="ECO:0007669"/>
    <property type="project" value="UniProtKB-KW"/>
</dbReference>
<dbReference type="PROSITE" id="PS51272">
    <property type="entry name" value="SLH"/>
    <property type="match status" value="3"/>
</dbReference>
<sequence>MKHRYPKSKGWQRCLTLSLAAAMTLSLASPAFAADADDGYIKAPYEPASTMESQEYLEPVIYENGEGEPSIGVTTVDVIQQDGKYFRDSDNDKELDPFEDWRLSTDERVKDLLSKLSLEQRAGQLMIHSALQPAYATGQAPDEGAGGIIGALPGNDDKTFVSGILGTSVISALDNNEIRHGVIRNNPSPSELALFNNAMQQVTEYLAATGEDTVTLPYINISNQRNHSGKTAVGFSEATGIFATYPGTQGLTAAALGMEEREEGSGYEMISTFADESRQEWVATGIRKAYMYMADVTSDPRWTRGYETWGEDPDVVAEIISRLVIGFQNGSEGVNEGSVAMTVKHFPGGGARENGTDPHKENGRWNVYATENSLATYHLPSFQAAVDANVGSIMPYYAIAAGDERSATQVVNGYTMTFDDQKGMAYSPEILETLLRGIMGFEGYVNSDTGITEGTAWGIDKSVYDTTARVAMALNAGTDIISGQSNLSQVLEAVKRAEAKAGGEEAMKAYCEANELVYEDVKDTLFSDNAVLTEERLNEAAGRVLGEAFDLGVFDNAYVDPDNAEKVVSEIKATGHAYDVQQKSAVLLKNDGATLPMTTDKADGKKVYVTYLDEKGNETTTKIAAELKTMFESAGYTMTDDPSEAAYAYFFIDPIRYPSSGTTGYVPELVLGENMEVPTINDDAGETGNLSGETMSLTTVAGFNSIATTAETVHQNGGKVIALLNMNQTWIVDNLEPNCDALIVHFDTQQPALLDVISGKVDAVGRLPVSMPANYDVVELHNETLTGPDGKPTEYAICASPNDVPGYDKDKYMDADVLATTSGNSYVYKDSAGNSYKVGFGLSYDNYYIPAPYEPVDDVESQVYLEPVVYENGKDEPSIAVTTVGVIYQDGKYFKDSDNDKVLDPFEDWRLSTDERVKDLVEKLPLDQKAGQVMINTLNAAIASGESPEGGAGDLIGGLPDPSETDAFVSGLIPESGLSILVDNQMRHTIQRANPSPSELALYNNALQQTAEYLAVTGDPGDVAIPVVQTSNQRNHSGQAAVGFSEATGIFATYPGTLGLTAAALGMEAQEKGSGYDMISTFADQSRQEWVATGIRKAYMYMADVTSDPRWTRAYETWGEKPDVVAEIMSRLVIGFQNGSEGVNEGSVAMTVKHFPGGGARENGTDPHKENGRWNVYATENSLATYHLPSFQAAVDANVSSIMPYYAVAAGDERSATQVVNGYTMTFDDQKGMAYSPEILQKLLREIMGFEGYVNSDTGITNNMAWGVDKEVYDMPARIAMALNAGTDIISGATDLASVLEAVERAEAKAGGEEAMKTYCTENGLVYEDVKDTLFSDNAVLTEERLDEAATRLLSETIALGVFDNPYTDPDNAEKVVSEIKATGHAYEVQQKSAVLLKNTDKTLPMTAEKAKGKLVYATYMDANGDETTTEMAAELVTMFENAGYTMTSDPAKADYAYFFLDPIRYPSKGTEGYVPELRLGEDLDVPTINDDSGETGNLSGEFTKMTTLKGFNSISTISDKVHANGGKVIALLNINNMWIVDNLEPDCDALIAHFDTQQPALLDVISGKVEAVGKLPVSLPANYDVVKLHNETLTGPDGKPTEYAICASPNDVPGYDKDKYMDADVLATTSGNSYTYKDSEGNYYGVGFGLTYSDVQEPDDGGNTDGGNTGDTGDTGTTTPPVVIVRPAFNDIANQWYTDAANYVGRNGIMSGVGGGRFDPNGFSSRAMVAQVIYNMEGKPATAGVSGFTDVLAGQWYTDAVTWNVSAKIVNGYGNGLFGTNDNVTREQLVVLLYRYAQYKGYGTSASGSLAAFVDSASVSDWATQAMSWAVANGIINGKDGARLDPQGTATRAEMAKILMVFCQKIAQ</sequence>
<dbReference type="Pfam" id="PF01915">
    <property type="entry name" value="Glyco_hydro_3_C"/>
    <property type="match status" value="2"/>
</dbReference>
<feature type="domain" description="SLH" evidence="10">
    <location>
        <begin position="1745"/>
        <end position="1808"/>
    </location>
</feature>
<comment type="caution">
    <text evidence="11">The sequence shown here is derived from an EMBL/GenBank/DDBJ whole genome shotgun (WGS) entry which is preliminary data.</text>
</comment>
<comment type="catalytic activity">
    <reaction evidence="1">
        <text>Hydrolysis of terminal, non-reducing beta-D-glucosyl residues with release of beta-D-glucose.</text>
        <dbReference type="EC" id="3.2.1.21"/>
    </reaction>
</comment>
<evidence type="ECO:0000256" key="9">
    <source>
        <dbReference type="SAM" id="SignalP"/>
    </source>
</evidence>
<dbReference type="Pfam" id="PF00933">
    <property type="entry name" value="Glyco_hydro_3"/>
    <property type="match status" value="2"/>
</dbReference>
<dbReference type="InterPro" id="IPR036881">
    <property type="entry name" value="Glyco_hydro_3_C_sf"/>
</dbReference>
<dbReference type="Gene3D" id="3.20.20.300">
    <property type="entry name" value="Glycoside hydrolase, family 3, N-terminal domain"/>
    <property type="match status" value="2"/>
</dbReference>
<gene>
    <name evidence="11" type="ORF">WMO45_04320</name>
</gene>
<evidence type="ECO:0000256" key="2">
    <source>
        <dbReference type="ARBA" id="ARBA00005336"/>
    </source>
</evidence>
<name>A0ABV1EMB2_9FIRM</name>
<evidence type="ECO:0000256" key="1">
    <source>
        <dbReference type="ARBA" id="ARBA00000448"/>
    </source>
</evidence>